<dbReference type="AlphaFoldDB" id="A0A383VPG1"/>
<keyword evidence="2" id="KW-1185">Reference proteome</keyword>
<gene>
    <name evidence="1" type="ORF">BQ4739_LOCUS7021</name>
</gene>
<protein>
    <submittedName>
        <fullName evidence="1">Uncharacterized protein</fullName>
    </submittedName>
</protein>
<reference evidence="1 2" key="1">
    <citation type="submission" date="2016-10" db="EMBL/GenBank/DDBJ databases">
        <authorList>
            <person name="Cai Z."/>
        </authorList>
    </citation>
    <scope>NUCLEOTIDE SEQUENCE [LARGE SCALE GENOMIC DNA]</scope>
</reference>
<sequence length="135" mass="14765">MAFCDGCMLLTNRFPADGKVKAAKDKLARALNDDQAAWADYVAEYGVGSMMNLIAGPLSDALPEPARANMFERCFKAALREMDKLNKAQEAVGYEDVAYGINDHAHLCPDDFAALRLTGLLHGPKPQDDTTLRMT</sequence>
<name>A0A383VPG1_TETOB</name>
<accession>A0A383VPG1</accession>
<evidence type="ECO:0000313" key="1">
    <source>
        <dbReference type="EMBL" id="SZX66624.1"/>
    </source>
</evidence>
<dbReference type="Proteomes" id="UP000256970">
    <property type="component" value="Unassembled WGS sequence"/>
</dbReference>
<organism evidence="1 2">
    <name type="scientific">Tetradesmus obliquus</name>
    <name type="common">Green alga</name>
    <name type="synonym">Acutodesmus obliquus</name>
    <dbReference type="NCBI Taxonomy" id="3088"/>
    <lineage>
        <taxon>Eukaryota</taxon>
        <taxon>Viridiplantae</taxon>
        <taxon>Chlorophyta</taxon>
        <taxon>core chlorophytes</taxon>
        <taxon>Chlorophyceae</taxon>
        <taxon>CS clade</taxon>
        <taxon>Sphaeropleales</taxon>
        <taxon>Scenedesmaceae</taxon>
        <taxon>Tetradesmus</taxon>
    </lineage>
</organism>
<evidence type="ECO:0000313" key="2">
    <source>
        <dbReference type="Proteomes" id="UP000256970"/>
    </source>
</evidence>
<dbReference type="EMBL" id="FNXT01000723">
    <property type="protein sequence ID" value="SZX66624.1"/>
    <property type="molecule type" value="Genomic_DNA"/>
</dbReference>
<proteinExistence type="predicted"/>